<gene>
    <name evidence="2" type="ORF">FTUN_8038</name>
</gene>
<organism evidence="2 3">
    <name type="scientific">Frigoriglobus tundricola</name>
    <dbReference type="NCBI Taxonomy" id="2774151"/>
    <lineage>
        <taxon>Bacteria</taxon>
        <taxon>Pseudomonadati</taxon>
        <taxon>Planctomycetota</taxon>
        <taxon>Planctomycetia</taxon>
        <taxon>Gemmatales</taxon>
        <taxon>Gemmataceae</taxon>
        <taxon>Frigoriglobus</taxon>
    </lineage>
</organism>
<accession>A0A6M5Z1U9</accession>
<name>A0A6M5Z1U9_9BACT</name>
<dbReference type="AlphaFoldDB" id="A0A6M5Z1U9"/>
<reference evidence="3" key="1">
    <citation type="submission" date="2020-05" db="EMBL/GenBank/DDBJ databases">
        <title>Frigoriglobus tundricola gen. nov., sp. nov., a psychrotolerant cellulolytic planctomycete of the family Gemmataceae with two divergent copies of 16S rRNA gene.</title>
        <authorList>
            <person name="Kulichevskaya I.S."/>
            <person name="Ivanova A.A."/>
            <person name="Naumoff D.G."/>
            <person name="Beletsky A.V."/>
            <person name="Rijpstra W.I.C."/>
            <person name="Sinninghe Damste J.S."/>
            <person name="Mardanov A.V."/>
            <person name="Ravin N.V."/>
            <person name="Dedysh S.N."/>
        </authorList>
    </citation>
    <scope>NUCLEOTIDE SEQUENCE [LARGE SCALE GENOMIC DNA]</scope>
    <source>
        <strain evidence="3">PL17</strain>
    </source>
</reference>
<feature type="region of interest" description="Disordered" evidence="1">
    <location>
        <begin position="36"/>
        <end position="56"/>
    </location>
</feature>
<evidence type="ECO:0000256" key="1">
    <source>
        <dbReference type="SAM" id="MobiDB-lite"/>
    </source>
</evidence>
<keyword evidence="3" id="KW-1185">Reference proteome</keyword>
<proteinExistence type="predicted"/>
<evidence type="ECO:0000313" key="2">
    <source>
        <dbReference type="EMBL" id="QJX00408.1"/>
    </source>
</evidence>
<dbReference type="EMBL" id="CP053452">
    <property type="protein sequence ID" value="QJX00408.1"/>
    <property type="molecule type" value="Genomic_DNA"/>
</dbReference>
<evidence type="ECO:0000313" key="3">
    <source>
        <dbReference type="Proteomes" id="UP000503447"/>
    </source>
</evidence>
<protein>
    <submittedName>
        <fullName evidence="2">Uncharacterized protein</fullName>
    </submittedName>
</protein>
<dbReference type="KEGG" id="ftj:FTUN_8038"/>
<dbReference type="Proteomes" id="UP000503447">
    <property type="component" value="Chromosome"/>
</dbReference>
<feature type="compositionally biased region" description="Basic and acidic residues" evidence="1">
    <location>
        <begin position="36"/>
        <end position="48"/>
    </location>
</feature>
<sequence>MVAWRGLDSEAVHFYARSKVSQMQWLEEFIRESLTKARSVESADHPPPPDDSEDAG</sequence>